<name>K1UFM5_9ZZZZ</name>
<reference evidence="1" key="1">
    <citation type="journal article" date="2013" name="Environ. Microbiol.">
        <title>Microbiota from the distal guts of lean and obese adolescents exhibit partial functional redundancy besides clear differences in community structure.</title>
        <authorList>
            <person name="Ferrer M."/>
            <person name="Ruiz A."/>
            <person name="Lanza F."/>
            <person name="Haange S.B."/>
            <person name="Oberbach A."/>
            <person name="Till H."/>
            <person name="Bargiela R."/>
            <person name="Campoy C."/>
            <person name="Segura M.T."/>
            <person name="Richter M."/>
            <person name="von Bergen M."/>
            <person name="Seifert J."/>
            <person name="Suarez A."/>
        </authorList>
    </citation>
    <scope>NUCLEOTIDE SEQUENCE</scope>
</reference>
<evidence type="ECO:0000313" key="1">
    <source>
        <dbReference type="EMBL" id="EKC70311.1"/>
    </source>
</evidence>
<comment type="caution">
    <text evidence="1">The sequence shown here is derived from an EMBL/GenBank/DDBJ whole genome shotgun (WGS) entry which is preliminary data.</text>
</comment>
<dbReference type="AlphaFoldDB" id="K1UFM5"/>
<proteinExistence type="predicted"/>
<protein>
    <submittedName>
        <fullName evidence="1">Metal-binding, possibly nucleic acid-binding protein</fullName>
    </submittedName>
</protein>
<sequence>MRFDIRNYFKTGKTPYTAQFSEDFSTENFDGSVIREPVTGSFQAVPTADGVVMQLTIAAETDAECARCLTHSPEL</sequence>
<gene>
    <name evidence="1" type="ORF">OBE_03958</name>
</gene>
<dbReference type="EMBL" id="AJWZ01002677">
    <property type="protein sequence ID" value="EKC70311.1"/>
    <property type="molecule type" value="Genomic_DNA"/>
</dbReference>
<organism evidence="1">
    <name type="scientific">human gut metagenome</name>
    <dbReference type="NCBI Taxonomy" id="408170"/>
    <lineage>
        <taxon>unclassified sequences</taxon>
        <taxon>metagenomes</taxon>
        <taxon>organismal metagenomes</taxon>
    </lineage>
</organism>
<accession>K1UFM5</accession>